<evidence type="ECO:0000256" key="1">
    <source>
        <dbReference type="SAM" id="MobiDB-lite"/>
    </source>
</evidence>
<dbReference type="Proteomes" id="UP001497516">
    <property type="component" value="Chromosome 5"/>
</dbReference>
<dbReference type="AlphaFoldDB" id="A0AAV2EMH3"/>
<dbReference type="EMBL" id="OZ034818">
    <property type="protein sequence ID" value="CAL1387161.1"/>
    <property type="molecule type" value="Genomic_DNA"/>
</dbReference>
<reference evidence="2 3" key="1">
    <citation type="submission" date="2024-04" db="EMBL/GenBank/DDBJ databases">
        <authorList>
            <person name="Fracassetti M."/>
        </authorList>
    </citation>
    <scope>NUCLEOTIDE SEQUENCE [LARGE SCALE GENOMIC DNA]</scope>
</reference>
<protein>
    <submittedName>
        <fullName evidence="2">Uncharacterized protein</fullName>
    </submittedName>
</protein>
<name>A0AAV2EMH3_9ROSI</name>
<feature type="compositionally biased region" description="Basic and acidic residues" evidence="1">
    <location>
        <begin position="80"/>
        <end position="95"/>
    </location>
</feature>
<keyword evidence="3" id="KW-1185">Reference proteome</keyword>
<accession>A0AAV2EMH3</accession>
<evidence type="ECO:0000313" key="3">
    <source>
        <dbReference type="Proteomes" id="UP001497516"/>
    </source>
</evidence>
<sequence length="182" mass="19385">MSQPPLQQGGYDKNITNTFTTHVKQPPPVQTVTLKTVSEARPFLNMRVGGGSLAMDVLPQVCPTSLPSMLKRSGGCKPPRGQEEVHGRLPPDKLKMKSQAGGQVDVKKGEQNGVSNRTPYLFSKDGMGGISPSPCSGQGGMSSDMKDGVSGKSKWVFPTHATYNFHNFDNVSKSAQGGKAPL</sequence>
<feature type="region of interest" description="Disordered" evidence="1">
    <location>
        <begin position="70"/>
        <end position="150"/>
    </location>
</feature>
<proteinExistence type="predicted"/>
<gene>
    <name evidence="2" type="ORF">LTRI10_LOCUS28159</name>
</gene>
<organism evidence="2 3">
    <name type="scientific">Linum trigynum</name>
    <dbReference type="NCBI Taxonomy" id="586398"/>
    <lineage>
        <taxon>Eukaryota</taxon>
        <taxon>Viridiplantae</taxon>
        <taxon>Streptophyta</taxon>
        <taxon>Embryophyta</taxon>
        <taxon>Tracheophyta</taxon>
        <taxon>Spermatophyta</taxon>
        <taxon>Magnoliopsida</taxon>
        <taxon>eudicotyledons</taxon>
        <taxon>Gunneridae</taxon>
        <taxon>Pentapetalae</taxon>
        <taxon>rosids</taxon>
        <taxon>fabids</taxon>
        <taxon>Malpighiales</taxon>
        <taxon>Linaceae</taxon>
        <taxon>Linum</taxon>
    </lineage>
</organism>
<evidence type="ECO:0000313" key="2">
    <source>
        <dbReference type="EMBL" id="CAL1387161.1"/>
    </source>
</evidence>